<dbReference type="EC" id="6.1.1.19" evidence="9"/>
<dbReference type="PRINTS" id="PR01038">
    <property type="entry name" value="TRNASYNTHARG"/>
</dbReference>
<sequence>MASLTKDLTAAASAAFSAIGLEARWGDVRRSDKPDLADFQCDGAMGAAKSAGRNPREIASEIAEVLKAYPAVLSAEVAGPGFINLRVSDAVLSARAADILADKDMAGGEPAPDPQVTVIDFGGPNVAKPMHVGHLRSAVIGDTLQRLLKFLGDTVTSDTHLGDWGLQMGHLVTELYDEQPDLIYFDESYTGPYPDEPPVTIEDLGRLYPAASNKAKDDPARNQRSQNAVAELQAGRPGYRALLKHFINVSVAALKVDYAFLNVSFDLWKGESDVDHLIPGLIERFCKAGLAEESQGALIVHVARESDKKEMPPVMLLNSRGGTGYHTTDLATIEDRMMHMHPTAERMLYVVDQRQALHFEQVFRAAELVGLIDEGHLEHIGFGTVNGPDGKPFKTREGGVLRLADLILITTEAVKEKLFREDASTGEFIVHDGLTRAIQEHFSLNRKLGRRSLAKLYVNLMMTFRSMRMKDEWNVRKTSTSFNNIIRKSTLKSEANAMHYFYGLAIDKTKSQLIDTIVGHLLKFNFRALGVFDSSRSSSIILRRLQEYIEELYARPIAVAALRFADLQNTRTTNYVFDIERFTSFEGKTGPYLLYAAVRIKSLLRRAEADGNAPGEIVVGHDAERALVLALDGFGAALLGAREKRMPHILCEHVFGLSQAFSGFYGALPIANESDPALRASRLALATAVLRQLEVGLGILGIDVPERM</sequence>
<keyword evidence="7 9" id="KW-0030">Aminoacyl-tRNA synthetase</keyword>
<dbReference type="eggNOG" id="COG0018">
    <property type="taxonomic scope" value="Bacteria"/>
</dbReference>
<keyword evidence="3 9" id="KW-0436">Ligase</keyword>
<dbReference type="PATRIC" id="fig|1280950.3.peg.3354"/>
<keyword evidence="6 9" id="KW-0648">Protein biosynthesis</keyword>
<dbReference type="HAMAP" id="MF_00123">
    <property type="entry name" value="Arg_tRNA_synth"/>
    <property type="match status" value="1"/>
</dbReference>
<dbReference type="Pfam" id="PF03485">
    <property type="entry name" value="Arg_tRNA_synt_N"/>
    <property type="match status" value="1"/>
</dbReference>
<dbReference type="AlphaFoldDB" id="A0A059F9P0"/>
<feature type="domain" description="DALR anticodon binding" evidence="11">
    <location>
        <begin position="593"/>
        <end position="708"/>
    </location>
</feature>
<dbReference type="EMBL" id="ARYK01000013">
    <property type="protein sequence ID" value="KCZ87317.1"/>
    <property type="molecule type" value="Genomic_DNA"/>
</dbReference>
<dbReference type="InterPro" id="IPR036695">
    <property type="entry name" value="Arg-tRNA-synth_N_sf"/>
</dbReference>
<dbReference type="InterPro" id="IPR009080">
    <property type="entry name" value="tRNAsynth_Ia_anticodon-bd"/>
</dbReference>
<dbReference type="GO" id="GO:0004814">
    <property type="term" value="F:arginine-tRNA ligase activity"/>
    <property type="evidence" value="ECO:0007669"/>
    <property type="project" value="UniProtKB-UniRule"/>
</dbReference>
<dbReference type="Pfam" id="PF05746">
    <property type="entry name" value="DALR_1"/>
    <property type="match status" value="1"/>
</dbReference>
<dbReference type="Gene3D" id="3.40.50.620">
    <property type="entry name" value="HUPs"/>
    <property type="match status" value="1"/>
</dbReference>
<comment type="subcellular location">
    <subcellularLocation>
        <location evidence="9">Cytoplasm</location>
    </subcellularLocation>
</comment>
<evidence type="ECO:0000259" key="11">
    <source>
        <dbReference type="SMART" id="SM00836"/>
    </source>
</evidence>
<evidence type="ECO:0000256" key="6">
    <source>
        <dbReference type="ARBA" id="ARBA00022917"/>
    </source>
</evidence>
<dbReference type="InterPro" id="IPR001278">
    <property type="entry name" value="Arg-tRNA-ligase"/>
</dbReference>
<accession>A0A059F9P0</accession>
<feature type="domain" description="Arginyl tRNA synthetase N-terminal" evidence="12">
    <location>
        <begin position="2"/>
        <end position="87"/>
    </location>
</feature>
<dbReference type="InterPro" id="IPR005148">
    <property type="entry name" value="Arg-tRNA-synth_N"/>
</dbReference>
<dbReference type="SUPFAM" id="SSF52374">
    <property type="entry name" value="Nucleotidylyl transferase"/>
    <property type="match status" value="1"/>
</dbReference>
<dbReference type="SUPFAM" id="SSF47323">
    <property type="entry name" value="Anticodon-binding domain of a subclass of class I aminoacyl-tRNA synthetases"/>
    <property type="match status" value="1"/>
</dbReference>
<evidence type="ECO:0000256" key="9">
    <source>
        <dbReference type="HAMAP-Rule" id="MF_00123"/>
    </source>
</evidence>
<evidence type="ECO:0000256" key="10">
    <source>
        <dbReference type="RuleBase" id="RU363038"/>
    </source>
</evidence>
<evidence type="ECO:0000313" key="13">
    <source>
        <dbReference type="EMBL" id="KCZ87317.1"/>
    </source>
</evidence>
<dbReference type="Pfam" id="PF00750">
    <property type="entry name" value="tRNA-synt_1d"/>
    <property type="match status" value="1"/>
</dbReference>
<organism evidence="13 14">
    <name type="scientific">Hyphomonas johnsonii MHS-2</name>
    <dbReference type="NCBI Taxonomy" id="1280950"/>
    <lineage>
        <taxon>Bacteria</taxon>
        <taxon>Pseudomonadati</taxon>
        <taxon>Pseudomonadota</taxon>
        <taxon>Alphaproteobacteria</taxon>
        <taxon>Hyphomonadales</taxon>
        <taxon>Hyphomonadaceae</taxon>
        <taxon>Hyphomonas</taxon>
    </lineage>
</organism>
<dbReference type="PANTHER" id="PTHR11956">
    <property type="entry name" value="ARGINYL-TRNA SYNTHETASE"/>
    <property type="match status" value="1"/>
</dbReference>
<comment type="catalytic activity">
    <reaction evidence="8 9">
        <text>tRNA(Arg) + L-arginine + ATP = L-arginyl-tRNA(Arg) + AMP + diphosphate</text>
        <dbReference type="Rhea" id="RHEA:20301"/>
        <dbReference type="Rhea" id="RHEA-COMP:9658"/>
        <dbReference type="Rhea" id="RHEA-COMP:9673"/>
        <dbReference type="ChEBI" id="CHEBI:30616"/>
        <dbReference type="ChEBI" id="CHEBI:32682"/>
        <dbReference type="ChEBI" id="CHEBI:33019"/>
        <dbReference type="ChEBI" id="CHEBI:78442"/>
        <dbReference type="ChEBI" id="CHEBI:78513"/>
        <dbReference type="ChEBI" id="CHEBI:456215"/>
        <dbReference type="EC" id="6.1.1.19"/>
    </reaction>
</comment>
<comment type="similarity">
    <text evidence="1 9 10">Belongs to the class-I aminoacyl-tRNA synthetase family.</text>
</comment>
<evidence type="ECO:0000256" key="5">
    <source>
        <dbReference type="ARBA" id="ARBA00022840"/>
    </source>
</evidence>
<dbReference type="InterPro" id="IPR001412">
    <property type="entry name" value="aa-tRNA-synth_I_CS"/>
</dbReference>
<dbReference type="Proteomes" id="UP000025171">
    <property type="component" value="Unassembled WGS sequence"/>
</dbReference>
<evidence type="ECO:0000256" key="3">
    <source>
        <dbReference type="ARBA" id="ARBA00022598"/>
    </source>
</evidence>
<feature type="short sequence motif" description="'HIGH' region" evidence="9">
    <location>
        <begin position="124"/>
        <end position="134"/>
    </location>
</feature>
<comment type="subunit">
    <text evidence="9">Monomer.</text>
</comment>
<comment type="caution">
    <text evidence="13">The sequence shown here is derived from an EMBL/GenBank/DDBJ whole genome shotgun (WGS) entry which is preliminary data.</text>
</comment>
<evidence type="ECO:0000259" key="12">
    <source>
        <dbReference type="SMART" id="SM01016"/>
    </source>
</evidence>
<reference evidence="13 14" key="1">
    <citation type="journal article" date="2014" name="Antonie Van Leeuwenhoek">
        <title>Hyphomonas beringensis sp. nov. and Hyphomonas chukchiensis sp. nov., isolated from surface seawater of the Bering Sea and Chukchi Sea.</title>
        <authorList>
            <person name="Li C."/>
            <person name="Lai Q."/>
            <person name="Li G."/>
            <person name="Dong C."/>
            <person name="Wang J."/>
            <person name="Liao Y."/>
            <person name="Shao Z."/>
        </authorList>
    </citation>
    <scope>NUCLEOTIDE SEQUENCE [LARGE SCALE GENOMIC DNA]</scope>
    <source>
        <strain evidence="13 14">MHS-2</strain>
    </source>
</reference>
<dbReference type="GO" id="GO:0006420">
    <property type="term" value="P:arginyl-tRNA aminoacylation"/>
    <property type="evidence" value="ECO:0007669"/>
    <property type="project" value="UniProtKB-UniRule"/>
</dbReference>
<name>A0A059F9P0_9PROT</name>
<dbReference type="SMART" id="SM00836">
    <property type="entry name" value="DALR_1"/>
    <property type="match status" value="1"/>
</dbReference>
<evidence type="ECO:0000256" key="1">
    <source>
        <dbReference type="ARBA" id="ARBA00005594"/>
    </source>
</evidence>
<dbReference type="PROSITE" id="PS00178">
    <property type="entry name" value="AA_TRNA_LIGASE_I"/>
    <property type="match status" value="1"/>
</dbReference>
<gene>
    <name evidence="9 13" type="primary">argS</name>
    <name evidence="13" type="ORF">HJO_16762</name>
</gene>
<keyword evidence="5 9" id="KW-0067">ATP-binding</keyword>
<dbReference type="GO" id="GO:0005737">
    <property type="term" value="C:cytoplasm"/>
    <property type="evidence" value="ECO:0007669"/>
    <property type="project" value="UniProtKB-SubCell"/>
</dbReference>
<evidence type="ECO:0000256" key="2">
    <source>
        <dbReference type="ARBA" id="ARBA00022490"/>
    </source>
</evidence>
<dbReference type="Gene3D" id="3.30.1360.70">
    <property type="entry name" value="Arginyl tRNA synthetase N-terminal domain"/>
    <property type="match status" value="1"/>
</dbReference>
<dbReference type="STRING" id="1280950.HJO_16762"/>
<keyword evidence="2 9" id="KW-0963">Cytoplasm</keyword>
<dbReference type="SMART" id="SM01016">
    <property type="entry name" value="Arg_tRNA_synt_N"/>
    <property type="match status" value="1"/>
</dbReference>
<dbReference type="RefSeq" id="WP_084142197.1">
    <property type="nucleotide sequence ID" value="NZ_ARYK01000013.1"/>
</dbReference>
<dbReference type="InterPro" id="IPR014729">
    <property type="entry name" value="Rossmann-like_a/b/a_fold"/>
</dbReference>
<dbReference type="InterPro" id="IPR008909">
    <property type="entry name" value="DALR_anticod-bd"/>
</dbReference>
<dbReference type="GO" id="GO:0005524">
    <property type="term" value="F:ATP binding"/>
    <property type="evidence" value="ECO:0007669"/>
    <property type="project" value="UniProtKB-UniRule"/>
</dbReference>
<dbReference type="Gene3D" id="1.10.730.10">
    <property type="entry name" value="Isoleucyl-tRNA Synthetase, Domain 1"/>
    <property type="match status" value="1"/>
</dbReference>
<dbReference type="PANTHER" id="PTHR11956:SF5">
    <property type="entry name" value="ARGININE--TRNA LIGASE, CYTOPLASMIC"/>
    <property type="match status" value="1"/>
</dbReference>
<protein>
    <recommendedName>
        <fullName evidence="9">Arginine--tRNA ligase</fullName>
        <ecNumber evidence="9">6.1.1.19</ecNumber>
    </recommendedName>
    <alternativeName>
        <fullName evidence="9">Arginyl-tRNA synthetase</fullName>
        <shortName evidence="9">ArgRS</shortName>
    </alternativeName>
</protein>
<evidence type="ECO:0000256" key="7">
    <source>
        <dbReference type="ARBA" id="ARBA00023146"/>
    </source>
</evidence>
<dbReference type="SUPFAM" id="SSF55190">
    <property type="entry name" value="Arginyl-tRNA synthetase (ArgRS), N-terminal 'additional' domain"/>
    <property type="match status" value="1"/>
</dbReference>
<dbReference type="InterPro" id="IPR035684">
    <property type="entry name" value="ArgRS_core"/>
</dbReference>
<proteinExistence type="inferred from homology"/>
<keyword evidence="4 9" id="KW-0547">Nucleotide-binding</keyword>
<evidence type="ECO:0000256" key="8">
    <source>
        <dbReference type="ARBA" id="ARBA00049339"/>
    </source>
</evidence>
<keyword evidence="14" id="KW-1185">Reference proteome</keyword>
<evidence type="ECO:0000256" key="4">
    <source>
        <dbReference type="ARBA" id="ARBA00022741"/>
    </source>
</evidence>
<evidence type="ECO:0000313" key="14">
    <source>
        <dbReference type="Proteomes" id="UP000025171"/>
    </source>
</evidence>